<evidence type="ECO:0000259" key="6">
    <source>
        <dbReference type="SMART" id="SM00702"/>
    </source>
</evidence>
<accession>A0A914VNZ1</accession>
<dbReference type="SMART" id="SM00702">
    <property type="entry name" value="P4Hc"/>
    <property type="match status" value="1"/>
</dbReference>
<keyword evidence="2" id="KW-0847">Vitamin C</keyword>
<dbReference type="Pfam" id="PF10637">
    <property type="entry name" value="Ofd1_CTDD"/>
    <property type="match status" value="1"/>
</dbReference>
<feature type="compositionally biased region" description="Low complexity" evidence="5">
    <location>
        <begin position="362"/>
        <end position="372"/>
    </location>
</feature>
<name>A0A914VNZ1_9BILA</name>
<evidence type="ECO:0000256" key="4">
    <source>
        <dbReference type="ARBA" id="ARBA00023002"/>
    </source>
</evidence>
<sequence>MKVSSDALHINPTYLTEEFSSKFKSVLQSTEADDAGSCEPFPHFALKNFIEADGFMECLREELSLVEWHRKENDLYSLSQTADLASFGPARCPNLCKFREFMKTSVRDWLMRASGVELNETVAMTGSNYSFTDCLLPHDDELEGRRFAFVFYLTPGWKQQYGGDLKLFKTDENYRPVEVGTSLTPEENCMTLFEVSPKSWHCVAEVLSETEKRMSINGWFHGQSLPRPTALLIPQLSLPKIKPSHNVTYEEVLAWINPEYLAPDQQAEIRETFESESQIILVNFLKTDKYEEMRRDLLESGKFKSCGPPNKQRYETLLEADNVSESAIATCLRLFRSEAICLLLSQWTGLDLHPLANQQQTITSSISESEPQPSKKRKLSSSANVDGEDHPEIGASTSDNADVNDNVLITSEIRRFSHGSYSVVDDEIALDSEAQGFCLDAQMFFGPDNSWPKNSGGTTSYIAKDDEEELLSVEPRGNSLALVFREPDVFSFVKFVNARAADHVFHSLTAAYFGPDDPEDQGDE</sequence>
<evidence type="ECO:0000256" key="1">
    <source>
        <dbReference type="ARBA" id="ARBA00001961"/>
    </source>
</evidence>
<keyword evidence="4" id="KW-0560">Oxidoreductase</keyword>
<feature type="region of interest" description="Disordered" evidence="5">
    <location>
        <begin position="362"/>
        <end position="401"/>
    </location>
</feature>
<dbReference type="GO" id="GO:0005506">
    <property type="term" value="F:iron ion binding"/>
    <property type="evidence" value="ECO:0007669"/>
    <property type="project" value="InterPro"/>
</dbReference>
<dbReference type="GO" id="GO:0006449">
    <property type="term" value="P:regulation of translational termination"/>
    <property type="evidence" value="ECO:0007669"/>
    <property type="project" value="TreeGrafter"/>
</dbReference>
<evidence type="ECO:0000313" key="7">
    <source>
        <dbReference type="Proteomes" id="UP000887566"/>
    </source>
</evidence>
<dbReference type="InterPro" id="IPR051842">
    <property type="entry name" value="uS12_prolyl_hydroxylase"/>
</dbReference>
<dbReference type="GO" id="GO:0005737">
    <property type="term" value="C:cytoplasm"/>
    <property type="evidence" value="ECO:0007669"/>
    <property type="project" value="TreeGrafter"/>
</dbReference>
<protein>
    <submittedName>
        <fullName evidence="8">Prolyl 4-hydroxylase alpha subunit domain-containing protein</fullName>
    </submittedName>
</protein>
<comment type="cofactor">
    <cofactor evidence="1">
        <name>L-ascorbate</name>
        <dbReference type="ChEBI" id="CHEBI:38290"/>
    </cofactor>
</comment>
<dbReference type="InterPro" id="IPR006620">
    <property type="entry name" value="Pro_4_hyd_alph"/>
</dbReference>
<keyword evidence="7" id="KW-1185">Reference proteome</keyword>
<dbReference type="AlphaFoldDB" id="A0A914VNZ1"/>
<evidence type="ECO:0000256" key="2">
    <source>
        <dbReference type="ARBA" id="ARBA00022896"/>
    </source>
</evidence>
<evidence type="ECO:0000256" key="5">
    <source>
        <dbReference type="SAM" id="MobiDB-lite"/>
    </source>
</evidence>
<dbReference type="GO" id="GO:0031418">
    <property type="term" value="F:L-ascorbic acid binding"/>
    <property type="evidence" value="ECO:0007669"/>
    <property type="project" value="UniProtKB-KW"/>
</dbReference>
<dbReference type="PANTHER" id="PTHR12117:SF0">
    <property type="entry name" value="PROLYL 3-HYDROXYLASE OGFOD1"/>
    <property type="match status" value="1"/>
</dbReference>
<keyword evidence="3" id="KW-0223">Dioxygenase</keyword>
<evidence type="ECO:0000256" key="3">
    <source>
        <dbReference type="ARBA" id="ARBA00022964"/>
    </source>
</evidence>
<feature type="domain" description="Prolyl 4-hydroxylase alpha subunit" evidence="6">
    <location>
        <begin position="42"/>
        <end position="221"/>
    </location>
</feature>
<organism evidence="7 8">
    <name type="scientific">Plectus sambesii</name>
    <dbReference type="NCBI Taxonomy" id="2011161"/>
    <lineage>
        <taxon>Eukaryota</taxon>
        <taxon>Metazoa</taxon>
        <taxon>Ecdysozoa</taxon>
        <taxon>Nematoda</taxon>
        <taxon>Chromadorea</taxon>
        <taxon>Plectida</taxon>
        <taxon>Plectina</taxon>
        <taxon>Plectoidea</taxon>
        <taxon>Plectidae</taxon>
        <taxon>Plectus</taxon>
    </lineage>
</organism>
<proteinExistence type="predicted"/>
<dbReference type="Pfam" id="PF13661">
    <property type="entry name" value="2OG-FeII_Oxy_4"/>
    <property type="match status" value="1"/>
</dbReference>
<dbReference type="PANTHER" id="PTHR12117">
    <property type="entry name" value="HISTONE ACETYLTRANSFERASE COMPLEX"/>
    <property type="match status" value="1"/>
</dbReference>
<dbReference type="Proteomes" id="UP000887566">
    <property type="component" value="Unplaced"/>
</dbReference>
<reference evidence="8" key="1">
    <citation type="submission" date="2022-11" db="UniProtKB">
        <authorList>
            <consortium name="WormBaseParasite"/>
        </authorList>
    </citation>
    <scope>IDENTIFICATION</scope>
</reference>
<evidence type="ECO:0000313" key="8">
    <source>
        <dbReference type="WBParaSite" id="PSAMB.scaffold225size64089.g3532.t1"/>
    </source>
</evidence>
<dbReference type="InterPro" id="IPR019601">
    <property type="entry name" value="Oxoglutarate/Fe-dep_Oase_C"/>
</dbReference>
<dbReference type="InterPro" id="IPR039558">
    <property type="entry name" value="TPA1/OFD1_N"/>
</dbReference>
<dbReference type="GO" id="GO:0031543">
    <property type="term" value="F:peptidyl-proline dioxygenase activity"/>
    <property type="evidence" value="ECO:0007669"/>
    <property type="project" value="TreeGrafter"/>
</dbReference>
<dbReference type="Gene3D" id="2.60.120.620">
    <property type="entry name" value="q2cbj1_9rhob like domain"/>
    <property type="match status" value="2"/>
</dbReference>
<dbReference type="WBParaSite" id="PSAMB.scaffold225size64089.g3532.t1">
    <property type="protein sequence ID" value="PSAMB.scaffold225size64089.g3532.t1"/>
    <property type="gene ID" value="PSAMB.scaffold225size64089.g3532"/>
</dbReference>